<reference evidence="1 2" key="1">
    <citation type="journal article" date="2018" name="Front. Plant Sci.">
        <title>Red Clover (Trifolium pratense) and Zigzag Clover (T. medium) - A Picture of Genomic Similarities and Differences.</title>
        <authorList>
            <person name="Dluhosova J."/>
            <person name="Istvanek J."/>
            <person name="Nedelnik J."/>
            <person name="Repkova J."/>
        </authorList>
    </citation>
    <scope>NUCLEOTIDE SEQUENCE [LARGE SCALE GENOMIC DNA]</scope>
    <source>
        <strain evidence="2">cv. 10/8</strain>
        <tissue evidence="1">Leaf</tissue>
    </source>
</reference>
<evidence type="ECO:0000313" key="2">
    <source>
        <dbReference type="Proteomes" id="UP000265520"/>
    </source>
</evidence>
<protein>
    <submittedName>
        <fullName evidence="1">Uncharacterized protein</fullName>
    </submittedName>
</protein>
<sequence length="45" mass="5642">MHQSSRKLPVFMSGWIRGKWEDEWNKMQLKIKYQIKERDHTDYCI</sequence>
<proteinExistence type="predicted"/>
<comment type="caution">
    <text evidence="1">The sequence shown here is derived from an EMBL/GenBank/DDBJ whole genome shotgun (WGS) entry which is preliminary data.</text>
</comment>
<dbReference type="EMBL" id="LXQA010128697">
    <property type="protein sequence ID" value="MCI22112.1"/>
    <property type="molecule type" value="Genomic_DNA"/>
</dbReference>
<dbReference type="AlphaFoldDB" id="A0A392QE31"/>
<accession>A0A392QE31</accession>
<evidence type="ECO:0000313" key="1">
    <source>
        <dbReference type="EMBL" id="MCI22112.1"/>
    </source>
</evidence>
<dbReference type="Proteomes" id="UP000265520">
    <property type="component" value="Unassembled WGS sequence"/>
</dbReference>
<feature type="non-terminal residue" evidence="1">
    <location>
        <position position="45"/>
    </location>
</feature>
<organism evidence="1 2">
    <name type="scientific">Trifolium medium</name>
    <dbReference type="NCBI Taxonomy" id="97028"/>
    <lineage>
        <taxon>Eukaryota</taxon>
        <taxon>Viridiplantae</taxon>
        <taxon>Streptophyta</taxon>
        <taxon>Embryophyta</taxon>
        <taxon>Tracheophyta</taxon>
        <taxon>Spermatophyta</taxon>
        <taxon>Magnoliopsida</taxon>
        <taxon>eudicotyledons</taxon>
        <taxon>Gunneridae</taxon>
        <taxon>Pentapetalae</taxon>
        <taxon>rosids</taxon>
        <taxon>fabids</taxon>
        <taxon>Fabales</taxon>
        <taxon>Fabaceae</taxon>
        <taxon>Papilionoideae</taxon>
        <taxon>50 kb inversion clade</taxon>
        <taxon>NPAAA clade</taxon>
        <taxon>Hologalegina</taxon>
        <taxon>IRL clade</taxon>
        <taxon>Trifolieae</taxon>
        <taxon>Trifolium</taxon>
    </lineage>
</organism>
<name>A0A392QE31_9FABA</name>
<keyword evidence="2" id="KW-1185">Reference proteome</keyword>